<accession>A0A2H4YFG3</accession>
<gene>
    <name evidence="1" type="ORF">Cf1_00045</name>
</gene>
<organism evidence="1 2">
    <name type="scientific">Citrobacter phage CF1 ERZ-2017</name>
    <dbReference type="NCBI Taxonomy" id="2267236"/>
    <lineage>
        <taxon>Viruses</taxon>
        <taxon>Duplodnaviria</taxon>
        <taxon>Heunggongvirae</taxon>
        <taxon>Uroviricota</taxon>
        <taxon>Caudoviricetes</taxon>
        <taxon>Pantevenvirales</taxon>
        <taxon>Straboviridae</taxon>
        <taxon>Tevenvirinae</taxon>
        <taxon>Moonvirus</taxon>
        <taxon>Moonvirus cf1</taxon>
    </lineage>
</organism>
<name>A0A2H4YFG3_9CAUD</name>
<keyword evidence="2" id="KW-1185">Reference proteome</keyword>
<proteinExistence type="predicted"/>
<reference evidence="1 2" key="1">
    <citation type="submission" date="2017-10" db="EMBL/GenBank/DDBJ databases">
        <title>Antibacterial composition for extension of chilled fish shelf life and decreasing of risk of food-borne infections, bacteriophage strains for its preparation.</title>
        <authorList>
            <person name="Zulkarneev E.R."/>
            <person name="Aleshkin A.V."/>
            <person name="Rubalsky O.V."/>
            <person name="Kiseleva I.A."/>
            <person name="Rubalskii E.O."/>
            <person name="Lebedev S.N."/>
        </authorList>
    </citation>
    <scope>NUCLEOTIDE SEQUENCE [LARGE SCALE GENOMIC DNA]</scope>
</reference>
<evidence type="ECO:0000313" key="1">
    <source>
        <dbReference type="EMBL" id="AUE22918.1"/>
    </source>
</evidence>
<evidence type="ECO:0008006" key="3">
    <source>
        <dbReference type="Google" id="ProtNLM"/>
    </source>
</evidence>
<protein>
    <recommendedName>
        <fullName evidence="3">Beta-glucosyl-HMC-alpha-glucosyl-transferase</fullName>
    </recommendedName>
</protein>
<evidence type="ECO:0000313" key="2">
    <source>
        <dbReference type="Proteomes" id="UP000240395"/>
    </source>
</evidence>
<sequence>MNGNDSICNSKLQSCRGSNCPGHVPYWYIAHLVVRESQKEEYENHYGAIAKIVAIPDDTKGIADTRRLITKMYAGMRIWMLDDDTTIHTTEIREKDDRRILHDVGMTWDEFNKLTQYVEAAMDCGFYHGHARLPIFKIDSKWGHFRENSYGFTNTFYDLSKLSADDIGYGIVDLSEDTYAFLKLINMGYPHLAIFKYLVKSGKGQAPGGVSSMRNAAKQNRALEKIHADFPTQARWKSEGDPTKTMFGTDEPLKVLRMCVAKKQKSDAFHKFSEIEPNL</sequence>
<dbReference type="Proteomes" id="UP000240395">
    <property type="component" value="Segment"/>
</dbReference>
<dbReference type="EMBL" id="MG250484">
    <property type="protein sequence ID" value="AUE22918.1"/>
    <property type="molecule type" value="Genomic_DNA"/>
</dbReference>